<dbReference type="AlphaFoldDB" id="A0A8S1QG29"/>
<comment type="caution">
    <text evidence="2">The sequence shown here is derived from an EMBL/GenBank/DDBJ whole genome shotgun (WGS) entry which is preliminary data.</text>
</comment>
<dbReference type="InterPro" id="IPR019775">
    <property type="entry name" value="WD40_repeat_CS"/>
</dbReference>
<protein>
    <submittedName>
        <fullName evidence="2">Uncharacterized protein</fullName>
    </submittedName>
</protein>
<dbReference type="SMART" id="SM00320">
    <property type="entry name" value="WD40"/>
    <property type="match status" value="2"/>
</dbReference>
<feature type="repeat" description="WD" evidence="1">
    <location>
        <begin position="250"/>
        <end position="291"/>
    </location>
</feature>
<proteinExistence type="predicted"/>
<organism evidence="2 3">
    <name type="scientific">Paramecium primaurelia</name>
    <dbReference type="NCBI Taxonomy" id="5886"/>
    <lineage>
        <taxon>Eukaryota</taxon>
        <taxon>Sar</taxon>
        <taxon>Alveolata</taxon>
        <taxon>Ciliophora</taxon>
        <taxon>Intramacronucleata</taxon>
        <taxon>Oligohymenophorea</taxon>
        <taxon>Peniculida</taxon>
        <taxon>Parameciidae</taxon>
        <taxon>Paramecium</taxon>
    </lineage>
</organism>
<reference evidence="2" key="1">
    <citation type="submission" date="2021-01" db="EMBL/GenBank/DDBJ databases">
        <authorList>
            <consortium name="Genoscope - CEA"/>
            <person name="William W."/>
        </authorList>
    </citation>
    <scope>NUCLEOTIDE SEQUENCE</scope>
</reference>
<dbReference type="PANTHER" id="PTHR45333">
    <property type="entry name" value="MEMBRANE PROTEIN-RELATED"/>
    <property type="match status" value="1"/>
</dbReference>
<dbReference type="PROSITE" id="PS00678">
    <property type="entry name" value="WD_REPEATS_1"/>
    <property type="match status" value="1"/>
</dbReference>
<dbReference type="InterPro" id="IPR001646">
    <property type="entry name" value="5peptide_repeat"/>
</dbReference>
<dbReference type="EMBL" id="CAJJDM010000163">
    <property type="protein sequence ID" value="CAD8114164.1"/>
    <property type="molecule type" value="Genomic_DNA"/>
</dbReference>
<feature type="repeat" description="WD" evidence="1">
    <location>
        <begin position="208"/>
        <end position="249"/>
    </location>
</feature>
<sequence>MQAHFQKMEALADIFDQVKDVDIQIFGAILEIFRKEQVQDSIGYLSEMGNQRQLVSQILKQAGNFTQNDTEQILSVVRNDIKQFTEVLRKLKDHDFNKIDYSSKEKEESKFILINSVIINRSQNLYGTLIQCGSNSLNLLIQMKVDLSNKNFENINIQNASLVGANFVKCKFSGSIFNNVNISGINLNGALLFNCKWKDLRISELNKLHGHSSWVRSVCFSPDGNTLASGSADQSIRFLDVKKGQQKAKLDGHSDNVQSVCFSPNGNILASGYDNGSVLLWDTKTRKKRGDFSNFILFSMFSQKMSFYLLQTHIKSCSPDGNHINRSSKSFR</sequence>
<name>A0A8S1QG29_PARPR</name>
<dbReference type="PANTHER" id="PTHR45333:SF1">
    <property type="entry name" value="CHROMOSOME UNDETERMINED SCAFFOLD_625, WHOLE GENOME SHOTGUN SEQUENCE"/>
    <property type="match status" value="1"/>
</dbReference>
<accession>A0A8S1QG29</accession>
<dbReference type="Pfam" id="PF00400">
    <property type="entry name" value="WD40"/>
    <property type="match status" value="2"/>
</dbReference>
<gene>
    <name evidence="2" type="ORF">PPRIM_AZ9-3.1.T1580058</name>
</gene>
<evidence type="ECO:0000256" key="1">
    <source>
        <dbReference type="PROSITE-ProRule" id="PRU00221"/>
    </source>
</evidence>
<dbReference type="InterPro" id="IPR001680">
    <property type="entry name" value="WD40_rpt"/>
</dbReference>
<dbReference type="Proteomes" id="UP000688137">
    <property type="component" value="Unassembled WGS sequence"/>
</dbReference>
<dbReference type="PROSITE" id="PS50294">
    <property type="entry name" value="WD_REPEATS_REGION"/>
    <property type="match status" value="2"/>
</dbReference>
<dbReference type="PROSITE" id="PS50082">
    <property type="entry name" value="WD_REPEATS_2"/>
    <property type="match status" value="2"/>
</dbReference>
<evidence type="ECO:0000313" key="3">
    <source>
        <dbReference type="Proteomes" id="UP000688137"/>
    </source>
</evidence>
<evidence type="ECO:0000313" key="2">
    <source>
        <dbReference type="EMBL" id="CAD8114164.1"/>
    </source>
</evidence>
<keyword evidence="1" id="KW-0853">WD repeat</keyword>
<keyword evidence="3" id="KW-1185">Reference proteome</keyword>
<dbReference type="Pfam" id="PF00805">
    <property type="entry name" value="Pentapeptide"/>
    <property type="match status" value="1"/>
</dbReference>